<gene>
    <name evidence="4" type="ORF">LEP48_11075</name>
</gene>
<comment type="caution">
    <text evidence="4">The sequence shown here is derived from an EMBL/GenBank/DDBJ whole genome shotgun (WGS) entry which is preliminary data.</text>
</comment>
<evidence type="ECO:0000313" key="4">
    <source>
        <dbReference type="EMBL" id="MCA5893890.1"/>
    </source>
</evidence>
<dbReference type="Gene3D" id="1.10.357.10">
    <property type="entry name" value="Tetracycline Repressor, domain 2"/>
    <property type="match status" value="1"/>
</dbReference>
<dbReference type="InterPro" id="IPR001647">
    <property type="entry name" value="HTH_TetR"/>
</dbReference>
<sequence length="205" mass="21948">MPRISAPTVAEHRAAQQRALLDAARAILAETGRPPTFAALAERAGLARPSVYQYFRSAEDLLRAMVEDIFPRWSATVAQAMDEAPDDAARVLAYIRANLELVAEGEHALATALASIGPASAVAEGSRVMHDELLQPLADTLRVLGVRDVTRTSELVNAVVNSGSRMIESGAPLEQVWASVEELVTPFVESLVLRSVGRVDEPLGA</sequence>
<dbReference type="Proteomes" id="UP001319870">
    <property type="component" value="Unassembled WGS sequence"/>
</dbReference>
<feature type="domain" description="HTH tetR-type" evidence="3">
    <location>
        <begin position="14"/>
        <end position="73"/>
    </location>
</feature>
<evidence type="ECO:0000256" key="1">
    <source>
        <dbReference type="ARBA" id="ARBA00023125"/>
    </source>
</evidence>
<accession>A0ABS7ZFU8</accession>
<dbReference type="PANTHER" id="PTHR30055">
    <property type="entry name" value="HTH-TYPE TRANSCRIPTIONAL REGULATOR RUTR"/>
    <property type="match status" value="1"/>
</dbReference>
<dbReference type="InterPro" id="IPR050109">
    <property type="entry name" value="HTH-type_TetR-like_transc_reg"/>
</dbReference>
<feature type="DNA-binding region" description="H-T-H motif" evidence="2">
    <location>
        <begin position="36"/>
        <end position="55"/>
    </location>
</feature>
<proteinExistence type="predicted"/>
<dbReference type="PROSITE" id="PS50977">
    <property type="entry name" value="HTH_TETR_2"/>
    <property type="match status" value="1"/>
</dbReference>
<keyword evidence="1 2" id="KW-0238">DNA-binding</keyword>
<keyword evidence="5" id="KW-1185">Reference proteome</keyword>
<dbReference type="SUPFAM" id="SSF46689">
    <property type="entry name" value="Homeodomain-like"/>
    <property type="match status" value="1"/>
</dbReference>
<reference evidence="4 5" key="1">
    <citation type="submission" date="2021-09" db="EMBL/GenBank/DDBJ databases">
        <title>Isoptericola luteus sp. nov., a novel bacterium isolated from Harbin, the capital city of Heilongjiang province.</title>
        <authorList>
            <person name="Li J."/>
        </authorList>
    </citation>
    <scope>NUCLEOTIDE SEQUENCE [LARGE SCALE GENOMIC DNA]</scope>
    <source>
        <strain evidence="4 5">NEAU-Y5</strain>
    </source>
</reference>
<evidence type="ECO:0000256" key="2">
    <source>
        <dbReference type="PROSITE-ProRule" id="PRU00335"/>
    </source>
</evidence>
<dbReference type="RefSeq" id="WP_225565659.1">
    <property type="nucleotide sequence ID" value="NZ_JAIXCQ010000007.1"/>
</dbReference>
<organism evidence="4 5">
    <name type="scientific">Isoptericola luteus</name>
    <dbReference type="NCBI Taxonomy" id="2879484"/>
    <lineage>
        <taxon>Bacteria</taxon>
        <taxon>Bacillati</taxon>
        <taxon>Actinomycetota</taxon>
        <taxon>Actinomycetes</taxon>
        <taxon>Micrococcales</taxon>
        <taxon>Promicromonosporaceae</taxon>
        <taxon>Isoptericola</taxon>
    </lineage>
</organism>
<dbReference type="PRINTS" id="PR00455">
    <property type="entry name" value="HTHTETR"/>
</dbReference>
<dbReference type="EMBL" id="JAIXCQ010000007">
    <property type="protein sequence ID" value="MCA5893890.1"/>
    <property type="molecule type" value="Genomic_DNA"/>
</dbReference>
<name>A0ABS7ZFU8_9MICO</name>
<dbReference type="InterPro" id="IPR009057">
    <property type="entry name" value="Homeodomain-like_sf"/>
</dbReference>
<evidence type="ECO:0000259" key="3">
    <source>
        <dbReference type="PROSITE" id="PS50977"/>
    </source>
</evidence>
<protein>
    <submittedName>
        <fullName evidence="4">TetR/AcrR family transcriptional regulator</fullName>
    </submittedName>
</protein>
<dbReference type="Pfam" id="PF00440">
    <property type="entry name" value="TetR_N"/>
    <property type="match status" value="1"/>
</dbReference>
<dbReference type="PANTHER" id="PTHR30055:SF226">
    <property type="entry name" value="HTH-TYPE TRANSCRIPTIONAL REGULATOR PKSA"/>
    <property type="match status" value="1"/>
</dbReference>
<evidence type="ECO:0000313" key="5">
    <source>
        <dbReference type="Proteomes" id="UP001319870"/>
    </source>
</evidence>